<dbReference type="OrthoDB" id="10320519at2759"/>
<evidence type="ECO:0000313" key="1">
    <source>
        <dbReference type="EMBL" id="ETP27675.1"/>
    </source>
</evidence>
<dbReference type="EMBL" id="ANIY01005584">
    <property type="protein sequence ID" value="ETP27675.1"/>
    <property type="molecule type" value="Genomic_DNA"/>
</dbReference>
<comment type="caution">
    <text evidence="1">The sequence shown here is derived from an EMBL/GenBank/DDBJ whole genome shotgun (WGS) entry which is preliminary data.</text>
</comment>
<protein>
    <submittedName>
        <fullName evidence="1">Uncharacterized protein</fullName>
    </submittedName>
</protein>
<reference evidence="1 2" key="1">
    <citation type="submission" date="2013-11" db="EMBL/GenBank/DDBJ databases">
        <title>The Genome Sequence of Phytophthora parasitica P10297.</title>
        <authorList>
            <consortium name="The Broad Institute Genomics Platform"/>
            <person name="Russ C."/>
            <person name="Tyler B."/>
            <person name="Panabieres F."/>
            <person name="Shan W."/>
            <person name="Tripathy S."/>
            <person name="Grunwald N."/>
            <person name="Machado M."/>
            <person name="Johnson C.S."/>
            <person name="Walker B."/>
            <person name="Young S.K."/>
            <person name="Zeng Q."/>
            <person name="Gargeya S."/>
            <person name="Fitzgerald M."/>
            <person name="Haas B."/>
            <person name="Abouelleil A."/>
            <person name="Allen A.W."/>
            <person name="Alvarado L."/>
            <person name="Arachchi H.M."/>
            <person name="Berlin A.M."/>
            <person name="Chapman S.B."/>
            <person name="Gainer-Dewar J."/>
            <person name="Goldberg J."/>
            <person name="Griggs A."/>
            <person name="Gujja S."/>
            <person name="Hansen M."/>
            <person name="Howarth C."/>
            <person name="Imamovic A."/>
            <person name="Ireland A."/>
            <person name="Larimer J."/>
            <person name="McCowan C."/>
            <person name="Murphy C."/>
            <person name="Pearson M."/>
            <person name="Poon T.W."/>
            <person name="Priest M."/>
            <person name="Roberts A."/>
            <person name="Saif S."/>
            <person name="Shea T."/>
            <person name="Sisk P."/>
            <person name="Sykes S."/>
            <person name="Wortman J."/>
            <person name="Nusbaum C."/>
            <person name="Birren B."/>
        </authorList>
    </citation>
    <scope>NUCLEOTIDE SEQUENCE [LARGE SCALE GENOMIC DNA]</scope>
    <source>
        <strain evidence="1 2">P10297</strain>
    </source>
</reference>
<name>W2XXU7_PHYNI</name>
<proteinExistence type="predicted"/>
<sequence length="65" mass="7360">MVNSIPEAVAVLLYKNMHLPIQDESEFANDLSKNDESTRAMVRQVMGMVQQTQNLLVQQQQTGIQ</sequence>
<evidence type="ECO:0000313" key="2">
    <source>
        <dbReference type="Proteomes" id="UP000018948"/>
    </source>
</evidence>
<accession>W2XXU7</accession>
<gene>
    <name evidence="1" type="ORF">F442_23050</name>
</gene>
<dbReference type="Proteomes" id="UP000018948">
    <property type="component" value="Unassembled WGS sequence"/>
</dbReference>
<organism evidence="1 2">
    <name type="scientific">Phytophthora nicotianae P10297</name>
    <dbReference type="NCBI Taxonomy" id="1317064"/>
    <lineage>
        <taxon>Eukaryota</taxon>
        <taxon>Sar</taxon>
        <taxon>Stramenopiles</taxon>
        <taxon>Oomycota</taxon>
        <taxon>Peronosporomycetes</taxon>
        <taxon>Peronosporales</taxon>
        <taxon>Peronosporaceae</taxon>
        <taxon>Phytophthora</taxon>
    </lineage>
</organism>
<dbReference type="AlphaFoldDB" id="W2XXU7"/>